<comment type="caution">
    <text evidence="7">The sequence shown here is derived from an EMBL/GenBank/DDBJ whole genome shotgun (WGS) entry which is preliminary data.</text>
</comment>
<evidence type="ECO:0000313" key="7">
    <source>
        <dbReference type="EMBL" id="ODO01414.1"/>
    </source>
</evidence>
<keyword evidence="2 5" id="KW-0812">Transmembrane</keyword>
<dbReference type="AlphaFoldDB" id="A0A1E3JKM0"/>
<feature type="transmembrane region" description="Helical" evidence="5">
    <location>
        <begin position="38"/>
        <end position="58"/>
    </location>
</feature>
<organism evidence="7 8">
    <name type="scientific">Cryptococcus amylolentus CBS 6273</name>
    <dbReference type="NCBI Taxonomy" id="1296118"/>
    <lineage>
        <taxon>Eukaryota</taxon>
        <taxon>Fungi</taxon>
        <taxon>Dikarya</taxon>
        <taxon>Basidiomycota</taxon>
        <taxon>Agaricomycotina</taxon>
        <taxon>Tremellomycetes</taxon>
        <taxon>Tremellales</taxon>
        <taxon>Cryptococcaceae</taxon>
        <taxon>Cryptococcus</taxon>
    </lineage>
</organism>
<dbReference type="InterPro" id="IPR008253">
    <property type="entry name" value="Marvel"/>
</dbReference>
<evidence type="ECO:0000313" key="8">
    <source>
        <dbReference type="Proteomes" id="UP000095149"/>
    </source>
</evidence>
<comment type="subcellular location">
    <subcellularLocation>
        <location evidence="1">Membrane</location>
        <topology evidence="1">Multi-pass membrane protein</topology>
    </subcellularLocation>
</comment>
<dbReference type="OrthoDB" id="2117453at2759"/>
<name>A0A1E3JKM0_9TREE</name>
<evidence type="ECO:0000256" key="4">
    <source>
        <dbReference type="ARBA" id="ARBA00023136"/>
    </source>
</evidence>
<evidence type="ECO:0000256" key="1">
    <source>
        <dbReference type="ARBA" id="ARBA00004141"/>
    </source>
</evidence>
<proteinExistence type="predicted"/>
<evidence type="ECO:0000256" key="5">
    <source>
        <dbReference type="SAM" id="Phobius"/>
    </source>
</evidence>
<dbReference type="EMBL" id="MEKH01000010">
    <property type="protein sequence ID" value="ODO01414.1"/>
    <property type="molecule type" value="Genomic_DNA"/>
</dbReference>
<evidence type="ECO:0000259" key="6">
    <source>
        <dbReference type="Pfam" id="PF01284"/>
    </source>
</evidence>
<dbReference type="Proteomes" id="UP000095149">
    <property type="component" value="Unassembled WGS sequence"/>
</dbReference>
<feature type="transmembrane region" description="Helical" evidence="5">
    <location>
        <begin position="78"/>
        <end position="100"/>
    </location>
</feature>
<feature type="transmembrane region" description="Helical" evidence="5">
    <location>
        <begin position="155"/>
        <end position="176"/>
    </location>
</feature>
<protein>
    <recommendedName>
        <fullName evidence="6">MARVEL domain-containing protein</fullName>
    </recommendedName>
</protein>
<dbReference type="Pfam" id="PF01284">
    <property type="entry name" value="MARVEL"/>
    <property type="match status" value="1"/>
</dbReference>
<keyword evidence="4 5" id="KW-0472">Membrane</keyword>
<gene>
    <name evidence="7" type="ORF">I350_06233</name>
</gene>
<feature type="transmembrane region" description="Helical" evidence="5">
    <location>
        <begin position="112"/>
        <end position="135"/>
    </location>
</feature>
<evidence type="ECO:0000256" key="2">
    <source>
        <dbReference type="ARBA" id="ARBA00022692"/>
    </source>
</evidence>
<accession>A0A1E3JKM0</accession>
<reference evidence="7 8" key="1">
    <citation type="submission" date="2016-06" db="EMBL/GenBank/DDBJ databases">
        <title>Evolution of pathogenesis and genome organization in the Tremellales.</title>
        <authorList>
            <person name="Cuomo C."/>
            <person name="Litvintseva A."/>
            <person name="Heitman J."/>
            <person name="Chen Y."/>
            <person name="Sun S."/>
            <person name="Springer D."/>
            <person name="Dromer F."/>
            <person name="Young S."/>
            <person name="Zeng Q."/>
            <person name="Chapman S."/>
            <person name="Gujja S."/>
            <person name="Saif S."/>
            <person name="Birren B."/>
        </authorList>
    </citation>
    <scope>NUCLEOTIDE SEQUENCE [LARGE SCALE GENOMIC DNA]</scope>
    <source>
        <strain evidence="7 8">CBS 6273</strain>
    </source>
</reference>
<dbReference type="GO" id="GO:0016020">
    <property type="term" value="C:membrane"/>
    <property type="evidence" value="ECO:0007669"/>
    <property type="project" value="UniProtKB-SubCell"/>
</dbReference>
<feature type="domain" description="MARVEL" evidence="6">
    <location>
        <begin position="35"/>
        <end position="170"/>
    </location>
</feature>
<evidence type="ECO:0000256" key="3">
    <source>
        <dbReference type="ARBA" id="ARBA00022989"/>
    </source>
</evidence>
<sequence length="190" mass="21065">MPPYPRLFCPFLPTTLNTLLLCASHAKQSSHIRRGHPIFFGLITFFAIIEGIITAWLVSKFNNNDTYPSNSYRDRLKFLVFVSWWTVVFGAAHLTSFLVASTNFVSSIAAHLGVWALTWLFWLAGAASFTAALGGGARCSHSSLTYCSQLVAAEAFAWMEWILLSVLFIFLLLIAVRAIRRGDSLGGELV</sequence>
<keyword evidence="3 5" id="KW-1133">Transmembrane helix</keyword>